<dbReference type="GO" id="GO:0008270">
    <property type="term" value="F:zinc ion binding"/>
    <property type="evidence" value="ECO:0007669"/>
    <property type="project" value="InterPro"/>
</dbReference>
<keyword evidence="5" id="KW-0560">Oxidoreductase</keyword>
<dbReference type="FunFam" id="3.40.50.720:FF:000068">
    <property type="entry name" value="Sorbitol dehydrogenase"/>
    <property type="match status" value="1"/>
</dbReference>
<dbReference type="Gene3D" id="3.90.180.10">
    <property type="entry name" value="Medium-chain alcohol dehydrogenases, catalytic domain"/>
    <property type="match status" value="1"/>
</dbReference>
<evidence type="ECO:0000313" key="11">
    <source>
        <dbReference type="Proteomes" id="UP000242700"/>
    </source>
</evidence>
<evidence type="ECO:0000256" key="6">
    <source>
        <dbReference type="ARBA" id="ARBA00023027"/>
    </source>
</evidence>
<dbReference type="PANTHER" id="PTHR43161:SF23">
    <property type="entry name" value="(R,R)-BUTANEDIOL DEHYDROGENASE-RELATED"/>
    <property type="match status" value="1"/>
</dbReference>
<keyword evidence="3 7" id="KW-0479">Metal-binding</keyword>
<dbReference type="PANTHER" id="PTHR43161">
    <property type="entry name" value="SORBITOL DEHYDROGENASE"/>
    <property type="match status" value="1"/>
</dbReference>
<feature type="domain" description="Alcohol dehydrogenase-like C-terminal" evidence="8">
    <location>
        <begin position="179"/>
        <end position="306"/>
    </location>
</feature>
<dbReference type="InterPro" id="IPR013154">
    <property type="entry name" value="ADH-like_N"/>
</dbReference>
<proteinExistence type="inferred from homology"/>
<evidence type="ECO:0000313" key="10">
    <source>
        <dbReference type="EMBL" id="SDK39052.1"/>
    </source>
</evidence>
<dbReference type="GO" id="GO:0034079">
    <property type="term" value="P:butanediol biosynthetic process"/>
    <property type="evidence" value="ECO:0007669"/>
    <property type="project" value="TreeGrafter"/>
</dbReference>
<dbReference type="Gene3D" id="3.40.50.720">
    <property type="entry name" value="NAD(P)-binding Rossmann-like Domain"/>
    <property type="match status" value="1"/>
</dbReference>
<dbReference type="CDD" id="cd08233">
    <property type="entry name" value="butanediol_DH_like"/>
    <property type="match status" value="1"/>
</dbReference>
<dbReference type="GO" id="GO:0000721">
    <property type="term" value="F:(R,R)-butanediol dehydrogenase activity"/>
    <property type="evidence" value="ECO:0007669"/>
    <property type="project" value="TreeGrafter"/>
</dbReference>
<organism evidence="10 11">
    <name type="scientific">Jeotgalicoccus aerolatus</name>
    <dbReference type="NCBI Taxonomy" id="709510"/>
    <lineage>
        <taxon>Bacteria</taxon>
        <taxon>Bacillati</taxon>
        <taxon>Bacillota</taxon>
        <taxon>Bacilli</taxon>
        <taxon>Bacillales</taxon>
        <taxon>Staphylococcaceae</taxon>
        <taxon>Jeotgalicoccus</taxon>
    </lineage>
</organism>
<feature type="domain" description="Alcohol dehydrogenase-like N-terminal" evidence="9">
    <location>
        <begin position="26"/>
        <end position="141"/>
    </location>
</feature>
<dbReference type="Pfam" id="PF08240">
    <property type="entry name" value="ADH_N"/>
    <property type="match status" value="1"/>
</dbReference>
<evidence type="ECO:0000256" key="3">
    <source>
        <dbReference type="ARBA" id="ARBA00022723"/>
    </source>
</evidence>
<dbReference type="PROSITE" id="PS00059">
    <property type="entry name" value="ADH_ZINC"/>
    <property type="match status" value="1"/>
</dbReference>
<dbReference type="InterPro" id="IPR013149">
    <property type="entry name" value="ADH-like_C"/>
</dbReference>
<sequence>MKAVVYYDTKDVRIEEVAEPKVYAEGVKVKVAWTGICGTDLHEYLGGPIFIPGDAPNGVTGKERPVIMGHEFSGVIEEVGEEVEGLAAGDKVVINPVLTNKQHDNPLYDFYKEGTFIGLGDDGGFADFVVVPAENIVKLKDSTSLKIGALVEPTAVALQAIRESELKFSETVAVYGAGPIGLVTILAARAAGAKDIFVFDLSDERLEKAKEFGATHTVNSGKENPVEYIKSIYPDGVDRTFEVAGVKQTLEQSIQSTRPRGMVCIVSIFEKEIDFNPMMLTTSGVRISSSLGYEPDIFEATVKMIESGQIDPSLMITEEIELDEVIEKGFNKLIEDKSQAKILVKLSGEE</sequence>
<dbReference type="GO" id="GO:0005737">
    <property type="term" value="C:cytoplasm"/>
    <property type="evidence" value="ECO:0007669"/>
    <property type="project" value="TreeGrafter"/>
</dbReference>
<keyword evidence="4 7" id="KW-0862">Zinc</keyword>
<evidence type="ECO:0000256" key="2">
    <source>
        <dbReference type="ARBA" id="ARBA00008072"/>
    </source>
</evidence>
<evidence type="ECO:0000259" key="9">
    <source>
        <dbReference type="Pfam" id="PF08240"/>
    </source>
</evidence>
<dbReference type="SUPFAM" id="SSF51735">
    <property type="entry name" value="NAD(P)-binding Rossmann-fold domains"/>
    <property type="match status" value="1"/>
</dbReference>
<evidence type="ECO:0000256" key="7">
    <source>
        <dbReference type="RuleBase" id="RU361277"/>
    </source>
</evidence>
<dbReference type="AlphaFoldDB" id="A0A1G9BHS1"/>
<dbReference type="OrthoDB" id="9770238at2"/>
<dbReference type="Pfam" id="PF00107">
    <property type="entry name" value="ADH_zinc_N"/>
    <property type="match status" value="1"/>
</dbReference>
<dbReference type="SUPFAM" id="SSF50129">
    <property type="entry name" value="GroES-like"/>
    <property type="match status" value="1"/>
</dbReference>
<dbReference type="Proteomes" id="UP000242700">
    <property type="component" value="Unassembled WGS sequence"/>
</dbReference>
<name>A0A1G9BHS1_9STAP</name>
<dbReference type="InterPro" id="IPR011032">
    <property type="entry name" value="GroES-like_sf"/>
</dbReference>
<comment type="similarity">
    <text evidence="2 7">Belongs to the zinc-containing alcohol dehydrogenase family.</text>
</comment>
<gene>
    <name evidence="10" type="ORF">SAMN05216187_10817</name>
</gene>
<evidence type="ECO:0000256" key="5">
    <source>
        <dbReference type="ARBA" id="ARBA00023002"/>
    </source>
</evidence>
<evidence type="ECO:0000256" key="1">
    <source>
        <dbReference type="ARBA" id="ARBA00001947"/>
    </source>
</evidence>
<keyword evidence="6" id="KW-0520">NAD</keyword>
<reference evidence="11" key="1">
    <citation type="submission" date="2016-10" db="EMBL/GenBank/DDBJ databases">
        <authorList>
            <person name="Varghese N."/>
            <person name="Submissions S."/>
        </authorList>
    </citation>
    <scope>NUCLEOTIDE SEQUENCE [LARGE SCALE GENOMIC DNA]</scope>
    <source>
        <strain evidence="11">CGMCC 1.8911</strain>
    </source>
</reference>
<comment type="cofactor">
    <cofactor evidence="1 7">
        <name>Zn(2+)</name>
        <dbReference type="ChEBI" id="CHEBI:29105"/>
    </cofactor>
</comment>
<evidence type="ECO:0000256" key="4">
    <source>
        <dbReference type="ARBA" id="ARBA00022833"/>
    </source>
</evidence>
<evidence type="ECO:0000259" key="8">
    <source>
        <dbReference type="Pfam" id="PF00107"/>
    </source>
</evidence>
<dbReference type="InterPro" id="IPR002328">
    <property type="entry name" value="ADH_Zn_CS"/>
</dbReference>
<dbReference type="RefSeq" id="WP_092598247.1">
    <property type="nucleotide sequence ID" value="NZ_FNFI01000008.1"/>
</dbReference>
<dbReference type="EMBL" id="FNFI01000008">
    <property type="protein sequence ID" value="SDK39052.1"/>
    <property type="molecule type" value="Genomic_DNA"/>
</dbReference>
<dbReference type="InterPro" id="IPR036291">
    <property type="entry name" value="NAD(P)-bd_dom_sf"/>
</dbReference>
<protein>
    <submittedName>
        <fullName evidence="10">(R,R)-butanediol dehydrogenase / meso-butanediol dehydrogenase / diacetyl reductase</fullName>
    </submittedName>
</protein>
<accession>A0A1G9BHS1</accession>
<dbReference type="STRING" id="586411.SAMN05216187_10817"/>